<dbReference type="AlphaFoldDB" id="A0A7E5WXN6"/>
<dbReference type="RefSeq" id="XP_026745605.1">
    <property type="nucleotide sequence ID" value="XM_026889804.1"/>
</dbReference>
<feature type="compositionally biased region" description="Basic and acidic residues" evidence="2">
    <location>
        <begin position="136"/>
        <end position="145"/>
    </location>
</feature>
<evidence type="ECO:0000256" key="2">
    <source>
        <dbReference type="SAM" id="MobiDB-lite"/>
    </source>
</evidence>
<evidence type="ECO:0000256" key="1">
    <source>
        <dbReference type="PROSITE-ProRule" id="PRU00042"/>
    </source>
</evidence>
<dbReference type="OrthoDB" id="273070at2759"/>
<dbReference type="Proteomes" id="UP000322000">
    <property type="component" value="Unplaced"/>
</dbReference>
<proteinExistence type="predicted"/>
<dbReference type="PROSITE" id="PS50157">
    <property type="entry name" value="ZINC_FINGER_C2H2_2"/>
    <property type="match status" value="1"/>
</dbReference>
<evidence type="ECO:0000313" key="4">
    <source>
        <dbReference type="Proteomes" id="UP000322000"/>
    </source>
</evidence>
<feature type="region of interest" description="Disordered" evidence="2">
    <location>
        <begin position="1"/>
        <end position="41"/>
    </location>
</feature>
<dbReference type="GO" id="GO:0005634">
    <property type="term" value="C:nucleus"/>
    <property type="evidence" value="ECO:0007669"/>
    <property type="project" value="TreeGrafter"/>
</dbReference>
<gene>
    <name evidence="5" type="primary">LOC113506957</name>
</gene>
<dbReference type="FunCoup" id="A0A7E5WXN6">
    <property type="interactions" value="1987"/>
</dbReference>
<dbReference type="InterPro" id="IPR013087">
    <property type="entry name" value="Znf_C2H2_type"/>
</dbReference>
<dbReference type="Pfam" id="PF10453">
    <property type="entry name" value="NUFIP1"/>
    <property type="match status" value="1"/>
</dbReference>
<keyword evidence="1" id="KW-0479">Metal-binding</keyword>
<sequence length="439" mass="51253">MNRPPRPFMNNGYRGPRPYNNYNQQFRPNRGPRPPFPWRPPGNFGHDTKKEYNEDHWCETCDRGFPTEEVLMKHKQQHQKCNIDGCQFIAHPKVITKHIQMQHSTGLYKKIANLNNPEEIKKWREERKKRYPTKSNIEKKAAERKEKIERGEKMFLKCDNKKEKFSANSTDHKSGVKRRHGFDKQNQNQGPKRQNVDPSTALKNIKPSKDKKPKVIPSIPSKVEKNKLKPFTGILDIVMDNDIDEPVETTNCRDLIEEDYFEQPQKQTTETPSTQEPVLCGALTTLMCDYGSSDEETDKKQVKINEEEVPIKTDKENESLGIPQTIVNNKTKIEAALIDKHDTKIATKESDDEAPDEVKIVKMNVEHENQEPTCKIKEKQPVKKDPPIRNNRNQNQVRRKIPSTLLQKLLHNEVRKERNIVLQCIRHIIKNNYFDKASQ</sequence>
<feature type="domain" description="C2H2-type" evidence="3">
    <location>
        <begin position="56"/>
        <end position="78"/>
    </location>
</feature>
<accession>A0A7E5WXN6</accession>
<dbReference type="SMART" id="SM00355">
    <property type="entry name" value="ZnF_C2H2"/>
    <property type="match status" value="2"/>
</dbReference>
<feature type="region of interest" description="Disordered" evidence="2">
    <location>
        <begin position="125"/>
        <end position="145"/>
    </location>
</feature>
<dbReference type="GO" id="GO:0000492">
    <property type="term" value="P:box C/D snoRNP assembly"/>
    <property type="evidence" value="ECO:0007669"/>
    <property type="project" value="TreeGrafter"/>
</dbReference>
<dbReference type="GO" id="GO:0008270">
    <property type="term" value="F:zinc ion binding"/>
    <property type="evidence" value="ECO:0007669"/>
    <property type="project" value="UniProtKB-KW"/>
</dbReference>
<dbReference type="PANTHER" id="PTHR13309">
    <property type="entry name" value="NUCLEAR FRAGILE X MENTAL RETARDATION PROTEIN INTERACTING PROTEIN 1"/>
    <property type="match status" value="1"/>
</dbReference>
<feature type="compositionally biased region" description="Polar residues" evidence="2">
    <location>
        <begin position="184"/>
        <end position="202"/>
    </location>
</feature>
<dbReference type="InParanoid" id="A0A7E5WXN6"/>
<dbReference type="CTD" id="40043"/>
<reference evidence="5" key="1">
    <citation type="submission" date="2025-08" db="UniProtKB">
        <authorList>
            <consortium name="RefSeq"/>
        </authorList>
    </citation>
    <scope>IDENTIFICATION</scope>
</reference>
<dbReference type="GO" id="GO:0003723">
    <property type="term" value="F:RNA binding"/>
    <property type="evidence" value="ECO:0007669"/>
    <property type="project" value="InterPro"/>
</dbReference>
<evidence type="ECO:0000259" key="3">
    <source>
        <dbReference type="PROSITE" id="PS50157"/>
    </source>
</evidence>
<keyword evidence="1" id="KW-0863">Zinc-finger</keyword>
<name>A0A7E5WXN6_TRINI</name>
<keyword evidence="4" id="KW-1185">Reference proteome</keyword>
<dbReference type="PROSITE" id="PS00028">
    <property type="entry name" value="ZINC_FINGER_C2H2_1"/>
    <property type="match status" value="1"/>
</dbReference>
<dbReference type="InterPro" id="IPR019496">
    <property type="entry name" value="NUFIP1_cons_dom"/>
</dbReference>
<feature type="compositionally biased region" description="Pro residues" evidence="2">
    <location>
        <begin position="31"/>
        <end position="40"/>
    </location>
</feature>
<dbReference type="PANTHER" id="PTHR13309:SF0">
    <property type="entry name" value="FMR1-INTERACTING PROTEIN NUFIP1"/>
    <property type="match status" value="1"/>
</dbReference>
<dbReference type="GeneID" id="113506957"/>
<protein>
    <submittedName>
        <fullName evidence="5">Nuclear fragile X mental retardation-interacting protein 1</fullName>
    </submittedName>
</protein>
<organism evidence="4 5">
    <name type="scientific">Trichoplusia ni</name>
    <name type="common">Cabbage looper</name>
    <dbReference type="NCBI Taxonomy" id="7111"/>
    <lineage>
        <taxon>Eukaryota</taxon>
        <taxon>Metazoa</taxon>
        <taxon>Ecdysozoa</taxon>
        <taxon>Arthropoda</taxon>
        <taxon>Hexapoda</taxon>
        <taxon>Insecta</taxon>
        <taxon>Pterygota</taxon>
        <taxon>Neoptera</taxon>
        <taxon>Endopterygota</taxon>
        <taxon>Lepidoptera</taxon>
        <taxon>Glossata</taxon>
        <taxon>Ditrysia</taxon>
        <taxon>Noctuoidea</taxon>
        <taxon>Noctuidae</taxon>
        <taxon>Plusiinae</taxon>
        <taxon>Trichoplusia</taxon>
    </lineage>
</organism>
<dbReference type="KEGG" id="tnl:113506957"/>
<evidence type="ECO:0000313" key="5">
    <source>
        <dbReference type="RefSeq" id="XP_026745605.1"/>
    </source>
</evidence>
<keyword evidence="1" id="KW-0862">Zinc</keyword>
<feature type="compositionally biased region" description="Basic and acidic residues" evidence="2">
    <location>
        <begin position="163"/>
        <end position="174"/>
    </location>
</feature>
<dbReference type="InterPro" id="IPR039136">
    <property type="entry name" value="NUFIP1-like"/>
</dbReference>
<feature type="region of interest" description="Disordered" evidence="2">
    <location>
        <begin position="163"/>
        <end position="221"/>
    </location>
</feature>